<dbReference type="GO" id="GO:0031012">
    <property type="term" value="C:extracellular matrix"/>
    <property type="evidence" value="ECO:0007669"/>
    <property type="project" value="InterPro"/>
</dbReference>
<evidence type="ECO:0000256" key="5">
    <source>
        <dbReference type="ARBA" id="ARBA00023049"/>
    </source>
</evidence>
<proteinExistence type="predicted"/>
<dbReference type="InterPro" id="IPR018247">
    <property type="entry name" value="EF_Hand_1_Ca_BS"/>
</dbReference>
<dbReference type="PANTHER" id="PTHR10201:SF323">
    <property type="entry name" value="MATRIX METALLOPROTEINASE-21"/>
    <property type="match status" value="1"/>
</dbReference>
<feature type="region of interest" description="Disordered" evidence="6">
    <location>
        <begin position="193"/>
        <end position="277"/>
    </location>
</feature>
<dbReference type="SUPFAM" id="SSF63446">
    <property type="entry name" value="Type I dockerin domain"/>
    <property type="match status" value="1"/>
</dbReference>
<evidence type="ECO:0000313" key="9">
    <source>
        <dbReference type="Proteomes" id="UP000011885"/>
    </source>
</evidence>
<dbReference type="InterPro" id="IPR006026">
    <property type="entry name" value="Peptidase_Metallo"/>
</dbReference>
<dbReference type="Gene3D" id="1.10.238.10">
    <property type="entry name" value="EF-hand"/>
    <property type="match status" value="1"/>
</dbReference>
<dbReference type="GO" id="GO:0000272">
    <property type="term" value="P:polysaccharide catabolic process"/>
    <property type="evidence" value="ECO:0007669"/>
    <property type="project" value="InterPro"/>
</dbReference>
<keyword evidence="2" id="KW-0479">Metal-binding</keyword>
<feature type="compositionally biased region" description="Acidic residues" evidence="6">
    <location>
        <begin position="194"/>
        <end position="258"/>
    </location>
</feature>
<dbReference type="InterPro" id="IPR002105">
    <property type="entry name" value="Dockerin_1_rpt"/>
</dbReference>
<keyword evidence="9" id="KW-1185">Reference proteome</keyword>
<comment type="caution">
    <text evidence="8">The sequence shown here is derived from an EMBL/GenBank/DDBJ whole genome shotgun (WGS) entry which is preliminary data.</text>
</comment>
<evidence type="ECO:0000259" key="7">
    <source>
        <dbReference type="SMART" id="SM00235"/>
    </source>
</evidence>
<dbReference type="GO" id="GO:0006508">
    <property type="term" value="P:proteolysis"/>
    <property type="evidence" value="ECO:0007669"/>
    <property type="project" value="UniProtKB-KW"/>
</dbReference>
<evidence type="ECO:0000256" key="3">
    <source>
        <dbReference type="ARBA" id="ARBA00022801"/>
    </source>
</evidence>
<organism evidence="8 9">
    <name type="scientific">Rhodopirellula sallentina SM41</name>
    <dbReference type="NCBI Taxonomy" id="1263870"/>
    <lineage>
        <taxon>Bacteria</taxon>
        <taxon>Pseudomonadati</taxon>
        <taxon>Planctomycetota</taxon>
        <taxon>Planctomycetia</taxon>
        <taxon>Pirellulales</taxon>
        <taxon>Pirellulaceae</taxon>
        <taxon>Rhodopirellula</taxon>
    </lineage>
</organism>
<dbReference type="PANTHER" id="PTHR10201">
    <property type="entry name" value="MATRIX METALLOPROTEINASE"/>
    <property type="match status" value="1"/>
</dbReference>
<sequence>MMKRRPFAKRRLSVQPLEARRVLAASLGWDGPGLGSAELTYHVANSPDSLTQEETEAAIATAFDAWASAADITFTPTDQSGLQDSIDITFTSIDGVGGTLAQAYFPDDVNPARIAGDIEFDIADAWEVGNSLAGQAFDLVYVAVHEIGHSLGLDHTDAVDSVLAPFVTANQFFTTLSDADAAAVQEVYAAADTVVDDDPPVSEEPVDETPIDETPVEDDPADETPTDETPSDELPSDDDDDHDHDVDDDDTLPDSEDDPFPRRRWRRGGNWHRWGGRLESTAPEYNYVNPTDVNGDNATTAVDALMIINQLNLGTSTTDNEDIDGLCDANGDGVITALDALTVINALNSETEQNAAVAESVDVLDDTLDTEETNPLETEEELVDEDVADEEDMLIDEEEPVDDPTDVIDDETADESEEESTEENTEEDTDEMIDDGGLVDETEDTTDNGDTSEEEESDEEESEEESGEDEVDDETDNEETGDEETSDDETVGDTEDESDEEEEETDEDTDVEDCHDGVGHHSRRFGVVNVGLFRGDAESLITRFDTDEDGSLSEEEVPERVWEKLSELGVDADADGLVTLTEVETAIATARQDAFDSKDSDSDGVLTEDEVSERFWGKISDADTDADDAVSFDELDAFFAERSAQREEFAGESFGHRHRTTDEVFASIGRGVNALRASTQRASTQRFGRRR</sequence>
<evidence type="ECO:0000313" key="8">
    <source>
        <dbReference type="EMBL" id="EMI57683.1"/>
    </source>
</evidence>
<dbReference type="GO" id="GO:0004222">
    <property type="term" value="F:metalloendopeptidase activity"/>
    <property type="evidence" value="ECO:0007669"/>
    <property type="project" value="InterPro"/>
</dbReference>
<keyword evidence="1" id="KW-0645">Protease</keyword>
<keyword evidence="4" id="KW-0862">Zinc</keyword>
<feature type="compositionally biased region" description="Acidic residues" evidence="6">
    <location>
        <begin position="365"/>
        <end position="511"/>
    </location>
</feature>
<dbReference type="Proteomes" id="UP000011885">
    <property type="component" value="Unassembled WGS sequence"/>
</dbReference>
<feature type="domain" description="Peptidase metallopeptidase" evidence="7">
    <location>
        <begin position="25"/>
        <end position="190"/>
    </location>
</feature>
<dbReference type="GO" id="GO:0008270">
    <property type="term" value="F:zinc ion binding"/>
    <property type="evidence" value="ECO:0007669"/>
    <property type="project" value="InterPro"/>
</dbReference>
<dbReference type="SUPFAM" id="SSF47473">
    <property type="entry name" value="EF-hand"/>
    <property type="match status" value="1"/>
</dbReference>
<keyword evidence="3 8" id="KW-0378">Hydrolase</keyword>
<dbReference type="PRINTS" id="PR00138">
    <property type="entry name" value="MATRIXIN"/>
</dbReference>
<gene>
    <name evidence="8" type="ORF">RSSM_00874</name>
</gene>
<dbReference type="CDD" id="cd14256">
    <property type="entry name" value="Dockerin_I"/>
    <property type="match status" value="1"/>
</dbReference>
<dbReference type="PROSITE" id="PS00018">
    <property type="entry name" value="EF_HAND_1"/>
    <property type="match status" value="3"/>
</dbReference>
<name>M5UNV4_9BACT</name>
<dbReference type="SUPFAM" id="SSF55486">
    <property type="entry name" value="Metalloproteases ('zincins'), catalytic domain"/>
    <property type="match status" value="1"/>
</dbReference>
<dbReference type="InterPro" id="IPR011992">
    <property type="entry name" value="EF-hand-dom_pair"/>
</dbReference>
<evidence type="ECO:0000256" key="2">
    <source>
        <dbReference type="ARBA" id="ARBA00022723"/>
    </source>
</evidence>
<dbReference type="EMBL" id="ANOH01000074">
    <property type="protein sequence ID" value="EMI57683.1"/>
    <property type="molecule type" value="Genomic_DNA"/>
</dbReference>
<evidence type="ECO:0000256" key="4">
    <source>
        <dbReference type="ARBA" id="ARBA00022833"/>
    </source>
</evidence>
<dbReference type="Pfam" id="PF00413">
    <property type="entry name" value="Peptidase_M10"/>
    <property type="match status" value="1"/>
</dbReference>
<dbReference type="Gene3D" id="3.40.390.10">
    <property type="entry name" value="Collagenase (Catalytic Domain)"/>
    <property type="match status" value="1"/>
</dbReference>
<dbReference type="InterPro" id="IPR024079">
    <property type="entry name" value="MetalloPept_cat_dom_sf"/>
</dbReference>
<keyword evidence="5" id="KW-0482">Metalloprotease</keyword>
<dbReference type="InterPro" id="IPR021190">
    <property type="entry name" value="Pept_M10A"/>
</dbReference>
<feature type="region of interest" description="Disordered" evidence="6">
    <location>
        <begin position="365"/>
        <end position="526"/>
    </location>
</feature>
<dbReference type="Pfam" id="PF00404">
    <property type="entry name" value="Dockerin_1"/>
    <property type="match status" value="1"/>
</dbReference>
<dbReference type="InterPro" id="IPR001818">
    <property type="entry name" value="Pept_M10_metallopeptidase"/>
</dbReference>
<evidence type="ECO:0000256" key="1">
    <source>
        <dbReference type="ARBA" id="ARBA00022670"/>
    </source>
</evidence>
<dbReference type="Gene3D" id="1.10.1330.10">
    <property type="entry name" value="Dockerin domain"/>
    <property type="match status" value="1"/>
</dbReference>
<dbReference type="AlphaFoldDB" id="M5UNV4"/>
<protein>
    <submittedName>
        <fullName evidence="8">Peptidase M10A and M12B, matrixin and adamalysin domain protein</fullName>
        <ecNumber evidence="8">3.4.24.-</ecNumber>
    </submittedName>
</protein>
<dbReference type="GO" id="GO:0004553">
    <property type="term" value="F:hydrolase activity, hydrolyzing O-glycosyl compounds"/>
    <property type="evidence" value="ECO:0007669"/>
    <property type="project" value="InterPro"/>
</dbReference>
<dbReference type="EC" id="3.4.24.-" evidence="8"/>
<evidence type="ECO:0000256" key="6">
    <source>
        <dbReference type="SAM" id="MobiDB-lite"/>
    </source>
</evidence>
<dbReference type="SMART" id="SM00235">
    <property type="entry name" value="ZnMc"/>
    <property type="match status" value="1"/>
</dbReference>
<reference evidence="8 9" key="1">
    <citation type="journal article" date="2013" name="Mar. Genomics">
        <title>Expression of sulfatases in Rhodopirellula baltica and the diversity of sulfatases in the genus Rhodopirellula.</title>
        <authorList>
            <person name="Wegner C.E."/>
            <person name="Richter-Heitmann T."/>
            <person name="Klindworth A."/>
            <person name="Klockow C."/>
            <person name="Richter M."/>
            <person name="Achstetter T."/>
            <person name="Glockner F.O."/>
            <person name="Harder J."/>
        </authorList>
    </citation>
    <scope>NUCLEOTIDE SEQUENCE [LARGE SCALE GENOMIC DNA]</scope>
    <source>
        <strain evidence="8 9">SM41</strain>
    </source>
</reference>
<accession>M5UNV4</accession>
<dbReference type="InterPro" id="IPR036439">
    <property type="entry name" value="Dockerin_dom_sf"/>
</dbReference>
<dbReference type="PATRIC" id="fig|1263870.3.peg.954"/>